<protein>
    <recommendedName>
        <fullName evidence="2">ribonucleoside-diphosphate reductase</fullName>
        <ecNumber evidence="2">1.17.4.1</ecNumber>
    </recommendedName>
</protein>
<keyword evidence="3" id="KW-0237">DNA synthesis</keyword>
<keyword evidence="4" id="KW-0547">Nucleotide-binding</keyword>
<evidence type="ECO:0000313" key="7">
    <source>
        <dbReference type="EMBL" id="EKC48456.1"/>
    </source>
</evidence>
<name>K1SMB1_9ZZZZ</name>
<dbReference type="InterPro" id="IPR023806">
    <property type="entry name" value="CHP03905"/>
</dbReference>
<sequence length="103" mass="11418">MIFINLIWYNTVRGDIVAKIEFTPKGVCSSKIIVSCDENDVIKDVKFIGGCPGNTMGVSILCKGKTIDEVINKLEGIDCRNRKTSCPDQLAQALKELKKEKVK</sequence>
<dbReference type="NCBIfam" id="TIGR03905">
    <property type="entry name" value="TIGR03905_4_Cys"/>
    <property type="match status" value="1"/>
</dbReference>
<dbReference type="AlphaFoldDB" id="K1SMB1"/>
<evidence type="ECO:0000256" key="4">
    <source>
        <dbReference type="ARBA" id="ARBA00022741"/>
    </source>
</evidence>
<dbReference type="GO" id="GO:0071897">
    <property type="term" value="P:DNA biosynthetic process"/>
    <property type="evidence" value="ECO:0007669"/>
    <property type="project" value="UniProtKB-KW"/>
</dbReference>
<dbReference type="GO" id="GO:0000166">
    <property type="term" value="F:nucleotide binding"/>
    <property type="evidence" value="ECO:0007669"/>
    <property type="project" value="UniProtKB-KW"/>
</dbReference>
<evidence type="ECO:0000256" key="1">
    <source>
        <dbReference type="ARBA" id="ARBA00007405"/>
    </source>
</evidence>
<feature type="domain" description="TSCPD" evidence="6">
    <location>
        <begin position="20"/>
        <end position="97"/>
    </location>
</feature>
<evidence type="ECO:0000259" key="6">
    <source>
        <dbReference type="Pfam" id="PF12637"/>
    </source>
</evidence>
<evidence type="ECO:0000256" key="3">
    <source>
        <dbReference type="ARBA" id="ARBA00022634"/>
    </source>
</evidence>
<evidence type="ECO:0000256" key="5">
    <source>
        <dbReference type="ARBA" id="ARBA00047754"/>
    </source>
</evidence>
<comment type="similarity">
    <text evidence="1">Belongs to the ribonucleoside diphosphate reductase class-2 family.</text>
</comment>
<comment type="catalytic activity">
    <reaction evidence="5">
        <text>a 2'-deoxyribonucleoside 5'-diphosphate + [thioredoxin]-disulfide + H2O = a ribonucleoside 5'-diphosphate + [thioredoxin]-dithiol</text>
        <dbReference type="Rhea" id="RHEA:23252"/>
        <dbReference type="Rhea" id="RHEA-COMP:10698"/>
        <dbReference type="Rhea" id="RHEA-COMP:10700"/>
        <dbReference type="ChEBI" id="CHEBI:15377"/>
        <dbReference type="ChEBI" id="CHEBI:29950"/>
        <dbReference type="ChEBI" id="CHEBI:50058"/>
        <dbReference type="ChEBI" id="CHEBI:57930"/>
        <dbReference type="ChEBI" id="CHEBI:73316"/>
        <dbReference type="EC" id="1.17.4.1"/>
    </reaction>
</comment>
<proteinExistence type="inferred from homology"/>
<organism evidence="7">
    <name type="scientific">human gut metagenome</name>
    <dbReference type="NCBI Taxonomy" id="408170"/>
    <lineage>
        <taxon>unclassified sequences</taxon>
        <taxon>metagenomes</taxon>
        <taxon>organismal metagenomes</taxon>
    </lineage>
</organism>
<evidence type="ECO:0000256" key="2">
    <source>
        <dbReference type="ARBA" id="ARBA00012274"/>
    </source>
</evidence>
<dbReference type="InterPro" id="IPR024434">
    <property type="entry name" value="TSCPD_dom"/>
</dbReference>
<dbReference type="EC" id="1.17.4.1" evidence="2"/>
<accession>K1SMB1</accession>
<gene>
    <name evidence="7" type="ORF">OBE_15194</name>
</gene>
<dbReference type="EMBL" id="AJWZ01010440">
    <property type="protein sequence ID" value="EKC48456.1"/>
    <property type="molecule type" value="Genomic_DNA"/>
</dbReference>
<dbReference type="Pfam" id="PF12637">
    <property type="entry name" value="TSCPD"/>
    <property type="match status" value="1"/>
</dbReference>
<dbReference type="GO" id="GO:0004748">
    <property type="term" value="F:ribonucleoside-diphosphate reductase activity, thioredoxin disulfide as acceptor"/>
    <property type="evidence" value="ECO:0007669"/>
    <property type="project" value="UniProtKB-EC"/>
</dbReference>
<comment type="caution">
    <text evidence="7">The sequence shown here is derived from an EMBL/GenBank/DDBJ whole genome shotgun (WGS) entry which is preliminary data.</text>
</comment>
<reference evidence="7" key="1">
    <citation type="journal article" date="2013" name="Environ. Microbiol.">
        <title>Microbiota from the distal guts of lean and obese adolescents exhibit partial functional redundancy besides clear differences in community structure.</title>
        <authorList>
            <person name="Ferrer M."/>
            <person name="Ruiz A."/>
            <person name="Lanza F."/>
            <person name="Haange S.B."/>
            <person name="Oberbach A."/>
            <person name="Till H."/>
            <person name="Bargiela R."/>
            <person name="Campoy C."/>
            <person name="Segura M.T."/>
            <person name="Richter M."/>
            <person name="von Bergen M."/>
            <person name="Seifert J."/>
            <person name="Suarez A."/>
        </authorList>
    </citation>
    <scope>NUCLEOTIDE SEQUENCE</scope>
</reference>